<organism evidence="2">
    <name type="scientific">Candidatus Enterococcus clewellii</name>
    <dbReference type="NCBI Taxonomy" id="1834193"/>
    <lineage>
        <taxon>Bacteria</taxon>
        <taxon>Bacillati</taxon>
        <taxon>Bacillota</taxon>
        <taxon>Bacilli</taxon>
        <taxon>Lactobacillales</taxon>
        <taxon>Enterococcaceae</taxon>
        <taxon>Enterococcus</taxon>
    </lineage>
</organism>
<dbReference type="InterPro" id="IPR000361">
    <property type="entry name" value="ATAP_core_dom"/>
</dbReference>
<proteinExistence type="predicted"/>
<reference evidence="2" key="1">
    <citation type="submission" date="2017-05" db="EMBL/GenBank/DDBJ databases">
        <title>The Genome Sequence of Enterococcus sp. 9E7_DIV0242.</title>
        <authorList>
            <consortium name="The Broad Institute Genomics Platform"/>
            <consortium name="The Broad Institute Genomic Center for Infectious Diseases"/>
            <person name="Earl A."/>
            <person name="Manson A."/>
            <person name="Schwartman J."/>
            <person name="Gilmore M."/>
            <person name="Abouelleil A."/>
            <person name="Cao P."/>
            <person name="Chapman S."/>
            <person name="Cusick C."/>
            <person name="Shea T."/>
            <person name="Young S."/>
            <person name="Neafsey D."/>
            <person name="Nusbaum C."/>
            <person name="Birren B."/>
        </authorList>
    </citation>
    <scope>NUCLEOTIDE SEQUENCE [LARGE SCALE GENOMIC DNA]</scope>
    <source>
        <strain evidence="2">9E7_DIV0242</strain>
    </source>
</reference>
<dbReference type="EMBL" id="NGMM01000004">
    <property type="protein sequence ID" value="OTP14664.1"/>
    <property type="molecule type" value="Genomic_DNA"/>
</dbReference>
<evidence type="ECO:0000313" key="2">
    <source>
        <dbReference type="EMBL" id="OTP14664.1"/>
    </source>
</evidence>
<gene>
    <name evidence="3" type="ORF">A5888_002064</name>
    <name evidence="2" type="ORF">A5888_002765</name>
</gene>
<dbReference type="InterPro" id="IPR035903">
    <property type="entry name" value="HesB-like_dom_sf"/>
</dbReference>
<dbReference type="AlphaFoldDB" id="A0A242K690"/>
<feature type="domain" description="Core" evidence="1">
    <location>
        <begin position="1"/>
        <end position="113"/>
    </location>
</feature>
<dbReference type="OrthoDB" id="2361502at2"/>
<evidence type="ECO:0000313" key="4">
    <source>
        <dbReference type="Proteomes" id="UP000195141"/>
    </source>
</evidence>
<dbReference type="Proteomes" id="UP000195141">
    <property type="component" value="Chromosome"/>
</dbReference>
<reference evidence="3" key="3">
    <citation type="submission" date="2024-03" db="EMBL/GenBank/DDBJ databases">
        <title>The Genome Sequence of Enterococcus sp. DIV0242b.</title>
        <authorList>
            <consortium name="The Broad Institute Genomics Platform"/>
            <consortium name="The Broad Institute Microbial Omics Core"/>
            <consortium name="The Broad Institute Genomic Center for Infectious Diseases"/>
            <person name="Earl A."/>
            <person name="Manson A."/>
            <person name="Gilmore M."/>
            <person name="Schwartman J."/>
            <person name="Shea T."/>
            <person name="Abouelleil A."/>
            <person name="Cao P."/>
            <person name="Chapman S."/>
            <person name="Cusick C."/>
            <person name="Young S."/>
            <person name="Neafsey D."/>
            <person name="Nusbaum C."/>
            <person name="Birren B."/>
        </authorList>
    </citation>
    <scope>NUCLEOTIDE SEQUENCE</scope>
    <source>
        <strain evidence="3">9E7_DIV0242</strain>
    </source>
</reference>
<keyword evidence="4" id="KW-1185">Reference proteome</keyword>
<reference evidence="3" key="2">
    <citation type="submission" date="2017-05" db="EMBL/GenBank/DDBJ databases">
        <authorList>
            <consortium name="The Broad Institute Genomics Platform"/>
            <consortium name="The Broad Institute Genomic Center for Infectious Diseases"/>
            <person name="Earl A."/>
            <person name="Manson A."/>
            <person name="Schwartman J."/>
            <person name="Gilmore M."/>
            <person name="Abouelleil A."/>
            <person name="Cao P."/>
            <person name="Chapman S."/>
            <person name="Cusick C."/>
            <person name="Shea T."/>
            <person name="Young S."/>
            <person name="Neafsey D."/>
            <person name="Nusbaum C."/>
            <person name="Birren B."/>
        </authorList>
    </citation>
    <scope>NUCLEOTIDE SEQUENCE</scope>
    <source>
        <strain evidence="3">9E7_DIV0242</strain>
    </source>
</reference>
<name>A0A242K690_9ENTE</name>
<sequence>MYLKIMDQAQEKLLAYIEEGAVLILDLDDGVGEYSKVGYCSLDTSFRLLVLDKAQSHKDYAEFLENNIGDIYIKDYSKRYLDEAMTLDFDDRLHTLRLNGPSGVLDSNVPIVDLRPEKTLG</sequence>
<dbReference type="SUPFAM" id="SSF89360">
    <property type="entry name" value="HesB-like domain"/>
    <property type="match status" value="1"/>
</dbReference>
<protein>
    <recommendedName>
        <fullName evidence="1">Core domain-containing protein</fullName>
    </recommendedName>
</protein>
<dbReference type="Pfam" id="PF01521">
    <property type="entry name" value="Fe-S_biosyn"/>
    <property type="match status" value="1"/>
</dbReference>
<dbReference type="RefSeq" id="WP_086349787.1">
    <property type="nucleotide sequence ID" value="NZ_CP147247.1"/>
</dbReference>
<dbReference type="EMBL" id="CP147247">
    <property type="protein sequence ID" value="WYJ90307.1"/>
    <property type="molecule type" value="Genomic_DNA"/>
</dbReference>
<accession>A0A242K690</accession>
<evidence type="ECO:0000259" key="1">
    <source>
        <dbReference type="Pfam" id="PF01521"/>
    </source>
</evidence>
<evidence type="ECO:0000313" key="3">
    <source>
        <dbReference type="EMBL" id="WYJ90307.1"/>
    </source>
</evidence>
<dbReference type="Gene3D" id="2.60.300.12">
    <property type="entry name" value="HesB-like domain"/>
    <property type="match status" value="1"/>
</dbReference>